<accession>A0A5E7A1Q3</accession>
<feature type="region of interest" description="Disordered" evidence="1">
    <location>
        <begin position="1"/>
        <end position="90"/>
    </location>
</feature>
<feature type="compositionally biased region" description="Basic and acidic residues" evidence="1">
    <location>
        <begin position="1"/>
        <end position="32"/>
    </location>
</feature>
<evidence type="ECO:0000313" key="2">
    <source>
        <dbReference type="EMBL" id="VVN70804.1"/>
    </source>
</evidence>
<protein>
    <submittedName>
        <fullName evidence="2">Uncharacterized protein</fullName>
    </submittedName>
</protein>
<feature type="compositionally biased region" description="Basic residues" evidence="1">
    <location>
        <begin position="62"/>
        <end position="71"/>
    </location>
</feature>
<sequence length="121" mass="13931">MHAGDHQRRIEQAEDRATNHRRQVEQHDHPFGDEDAQVSRHRADHCQRQHAGDDDGGDRHHQQLHRVRHPRPQPFLDDAHDVGSQQDRQDLPLVAHFLDLEQAQDVEVRQALPSSPATALP</sequence>
<proteinExistence type="predicted"/>
<reference evidence="2 3" key="1">
    <citation type="submission" date="2019-09" db="EMBL/GenBank/DDBJ databases">
        <authorList>
            <person name="Chandra G."/>
            <person name="Truman W A."/>
        </authorList>
    </citation>
    <scope>NUCLEOTIDE SEQUENCE [LARGE SCALE GENOMIC DNA]</scope>
    <source>
        <strain evidence="2">PS685</strain>
    </source>
</reference>
<dbReference type="AlphaFoldDB" id="A0A5E7A1Q3"/>
<gene>
    <name evidence="2" type="ORF">PS685_05021</name>
</gene>
<name>A0A5E7A1Q3_PSEFL</name>
<evidence type="ECO:0000256" key="1">
    <source>
        <dbReference type="SAM" id="MobiDB-lite"/>
    </source>
</evidence>
<dbReference type="EMBL" id="CABVHO010000179">
    <property type="protein sequence ID" value="VVN70804.1"/>
    <property type="molecule type" value="Genomic_DNA"/>
</dbReference>
<dbReference type="Proteomes" id="UP000326437">
    <property type="component" value="Unassembled WGS sequence"/>
</dbReference>
<evidence type="ECO:0000313" key="3">
    <source>
        <dbReference type="Proteomes" id="UP000326437"/>
    </source>
</evidence>
<feature type="compositionally biased region" description="Basic and acidic residues" evidence="1">
    <location>
        <begin position="44"/>
        <end position="61"/>
    </location>
</feature>
<organism evidence="2 3">
    <name type="scientific">Pseudomonas fluorescens</name>
    <dbReference type="NCBI Taxonomy" id="294"/>
    <lineage>
        <taxon>Bacteria</taxon>
        <taxon>Pseudomonadati</taxon>
        <taxon>Pseudomonadota</taxon>
        <taxon>Gammaproteobacteria</taxon>
        <taxon>Pseudomonadales</taxon>
        <taxon>Pseudomonadaceae</taxon>
        <taxon>Pseudomonas</taxon>
    </lineage>
</organism>